<dbReference type="InterPro" id="IPR006157">
    <property type="entry name" value="FolB_dom"/>
</dbReference>
<dbReference type="GO" id="GO:0046654">
    <property type="term" value="P:tetrahydrofolate biosynthetic process"/>
    <property type="evidence" value="ECO:0007669"/>
    <property type="project" value="UniProtKB-UniPathway"/>
</dbReference>
<dbReference type="GO" id="GO:0046656">
    <property type="term" value="P:folic acid biosynthetic process"/>
    <property type="evidence" value="ECO:0007669"/>
    <property type="project" value="UniProtKB-KW"/>
</dbReference>
<dbReference type="GO" id="GO:0005740">
    <property type="term" value="C:mitochondrial envelope"/>
    <property type="evidence" value="ECO:0007669"/>
    <property type="project" value="TreeGrafter"/>
</dbReference>
<dbReference type="SMART" id="SM00905">
    <property type="entry name" value="FolB"/>
    <property type="match status" value="2"/>
</dbReference>
<comment type="pathway">
    <text evidence="5">Cofactor biosynthesis; tetrahydrofolate biosynthesis; 2-amino-4-hydroxy-6-hydroxymethyl-7,8-dihydropteridine diphosphate from 7,8-dihydroneopterin triphosphate: step 4/4.</text>
</comment>
<dbReference type="InterPro" id="IPR011005">
    <property type="entry name" value="Dihydropteroate_synth-like_sf"/>
</dbReference>
<keyword evidence="12" id="KW-0067">ATP-binding</keyword>
<dbReference type="CDD" id="cd00483">
    <property type="entry name" value="HPPK"/>
    <property type="match status" value="1"/>
</dbReference>
<evidence type="ECO:0000256" key="5">
    <source>
        <dbReference type="ARBA" id="ARBA00005051"/>
    </source>
</evidence>
<dbReference type="GO" id="GO:0016301">
    <property type="term" value="F:kinase activity"/>
    <property type="evidence" value="ECO:0007669"/>
    <property type="project" value="UniProtKB-KW"/>
</dbReference>
<comment type="pathway">
    <text evidence="4">Cofactor biosynthesis; tetrahydrofolate biosynthesis; 7,8-dihydrofolate from 2-amino-4-hydroxy-6-hydroxymethyl-7,8-dihydropteridine diphosphate and 4-aminobenzoate: step 1/2.</text>
</comment>
<accession>A0A2G8S5E4</accession>
<keyword evidence="10" id="KW-0547">Nucleotide-binding</keyword>
<keyword evidence="19" id="KW-1185">Reference proteome</keyword>
<evidence type="ECO:0000256" key="16">
    <source>
        <dbReference type="SAM" id="MobiDB-lite"/>
    </source>
</evidence>
<dbReference type="PROSITE" id="PS00794">
    <property type="entry name" value="HPPK"/>
    <property type="match status" value="1"/>
</dbReference>
<feature type="compositionally biased region" description="Low complexity" evidence="16">
    <location>
        <begin position="770"/>
        <end position="787"/>
    </location>
</feature>
<dbReference type="EMBL" id="AYKW01000023">
    <property type="protein sequence ID" value="PIL28990.1"/>
    <property type="molecule type" value="Genomic_DNA"/>
</dbReference>
<evidence type="ECO:0000256" key="11">
    <source>
        <dbReference type="ARBA" id="ARBA00022777"/>
    </source>
</evidence>
<keyword evidence="8" id="KW-0808">Transferase</keyword>
<evidence type="ECO:0000256" key="2">
    <source>
        <dbReference type="ARBA" id="ARBA00000198"/>
    </source>
</evidence>
<dbReference type="PANTHER" id="PTHR20941">
    <property type="entry name" value="FOLATE SYNTHESIS PROTEINS"/>
    <property type="match status" value="1"/>
</dbReference>
<dbReference type="SUPFAM" id="SSF51717">
    <property type="entry name" value="Dihydropteroate synthetase-like"/>
    <property type="match status" value="1"/>
</dbReference>
<dbReference type="OrthoDB" id="615426at2759"/>
<comment type="catalytic activity">
    <reaction evidence="2">
        <text>6-hydroxymethyl-7,8-dihydropterin + ATP = (7,8-dihydropterin-6-yl)methyl diphosphate + AMP + H(+)</text>
        <dbReference type="Rhea" id="RHEA:11412"/>
        <dbReference type="ChEBI" id="CHEBI:15378"/>
        <dbReference type="ChEBI" id="CHEBI:30616"/>
        <dbReference type="ChEBI" id="CHEBI:44841"/>
        <dbReference type="ChEBI" id="CHEBI:72950"/>
        <dbReference type="ChEBI" id="CHEBI:456215"/>
        <dbReference type="EC" id="2.7.6.3"/>
    </reaction>
</comment>
<feature type="domain" description="Pterin-binding" evidence="17">
    <location>
        <begin position="536"/>
        <end position="860"/>
    </location>
</feature>
<dbReference type="GO" id="GO:0005524">
    <property type="term" value="F:ATP binding"/>
    <property type="evidence" value="ECO:0007669"/>
    <property type="project" value="UniProtKB-KW"/>
</dbReference>
<dbReference type="Gene3D" id="3.30.70.560">
    <property type="entry name" value="7,8-Dihydro-6-hydroxymethylpterin-pyrophosphokinase HPPK"/>
    <property type="match status" value="1"/>
</dbReference>
<evidence type="ECO:0000256" key="10">
    <source>
        <dbReference type="ARBA" id="ARBA00022741"/>
    </source>
</evidence>
<dbReference type="PROSITE" id="PS00793">
    <property type="entry name" value="DHPS_2"/>
    <property type="match status" value="1"/>
</dbReference>
<dbReference type="InterPro" id="IPR043133">
    <property type="entry name" value="GTP-CH-I_C/QueF"/>
</dbReference>
<dbReference type="SUPFAM" id="SSF55083">
    <property type="entry name" value="6-hydroxymethyl-7,8-dihydropterin pyrophosphokinase, HPPK"/>
    <property type="match status" value="1"/>
</dbReference>
<evidence type="ECO:0000256" key="4">
    <source>
        <dbReference type="ARBA" id="ARBA00004763"/>
    </source>
</evidence>
<dbReference type="GO" id="GO:0004156">
    <property type="term" value="F:dihydropteroate synthase activity"/>
    <property type="evidence" value="ECO:0007669"/>
    <property type="project" value="UniProtKB-EC"/>
</dbReference>
<dbReference type="PROSITE" id="PS50972">
    <property type="entry name" value="PTERIN_BINDING"/>
    <property type="match status" value="1"/>
</dbReference>
<dbReference type="Gene3D" id="3.20.20.20">
    <property type="entry name" value="Dihydropteroate synthase-like"/>
    <property type="match status" value="1"/>
</dbReference>
<dbReference type="Proteomes" id="UP000230002">
    <property type="component" value="Unassembled WGS sequence"/>
</dbReference>
<evidence type="ECO:0000256" key="7">
    <source>
        <dbReference type="ARBA" id="ARBA00009951"/>
    </source>
</evidence>
<dbReference type="InterPro" id="IPR006390">
    <property type="entry name" value="DHP_synth_dom"/>
</dbReference>
<dbReference type="GO" id="GO:0004150">
    <property type="term" value="F:dihydroneopterin aldolase activity"/>
    <property type="evidence" value="ECO:0007669"/>
    <property type="project" value="InterPro"/>
</dbReference>
<protein>
    <recommendedName>
        <fullName evidence="17">Pterin-binding domain-containing protein</fullName>
    </recommendedName>
</protein>
<comment type="catalytic activity">
    <reaction evidence="1">
        <text>(7,8-dihydropterin-6-yl)methyl diphosphate + 4-aminobenzoate = 7,8-dihydropteroate + diphosphate</text>
        <dbReference type="Rhea" id="RHEA:19949"/>
        <dbReference type="ChEBI" id="CHEBI:17836"/>
        <dbReference type="ChEBI" id="CHEBI:17839"/>
        <dbReference type="ChEBI" id="CHEBI:33019"/>
        <dbReference type="ChEBI" id="CHEBI:72950"/>
        <dbReference type="EC" id="2.5.1.15"/>
    </reaction>
</comment>
<evidence type="ECO:0000256" key="9">
    <source>
        <dbReference type="ARBA" id="ARBA00022723"/>
    </source>
</evidence>
<comment type="similarity">
    <text evidence="7">In the C-terminal section; belongs to the DHPS family.</text>
</comment>
<keyword evidence="14" id="KW-0289">Folate biosynthesis</keyword>
<evidence type="ECO:0000256" key="15">
    <source>
        <dbReference type="ARBA" id="ARBA00023268"/>
    </source>
</evidence>
<evidence type="ECO:0000259" key="17">
    <source>
        <dbReference type="PROSITE" id="PS50972"/>
    </source>
</evidence>
<keyword evidence="11" id="KW-0418">Kinase</keyword>
<evidence type="ECO:0000256" key="12">
    <source>
        <dbReference type="ARBA" id="ARBA00022840"/>
    </source>
</evidence>
<dbReference type="PANTHER" id="PTHR20941:SF1">
    <property type="entry name" value="FOLIC ACID SYNTHESIS PROTEIN FOL1"/>
    <property type="match status" value="1"/>
</dbReference>
<gene>
    <name evidence="18" type="ORF">GSI_09037</name>
</gene>
<dbReference type="Pfam" id="PF01288">
    <property type="entry name" value="HPPK"/>
    <property type="match status" value="1"/>
</dbReference>
<evidence type="ECO:0000256" key="6">
    <source>
        <dbReference type="ARBA" id="ARBA00009640"/>
    </source>
</evidence>
<dbReference type="NCBIfam" id="TIGR01496">
    <property type="entry name" value="DHPS"/>
    <property type="match status" value="1"/>
</dbReference>
<organism evidence="18 19">
    <name type="scientific">Ganoderma sinense ZZ0214-1</name>
    <dbReference type="NCBI Taxonomy" id="1077348"/>
    <lineage>
        <taxon>Eukaryota</taxon>
        <taxon>Fungi</taxon>
        <taxon>Dikarya</taxon>
        <taxon>Basidiomycota</taxon>
        <taxon>Agaricomycotina</taxon>
        <taxon>Agaricomycetes</taxon>
        <taxon>Polyporales</taxon>
        <taxon>Polyporaceae</taxon>
        <taxon>Ganoderma</taxon>
    </lineage>
</organism>
<comment type="caution">
    <text evidence="18">The sequence shown here is derived from an EMBL/GenBank/DDBJ whole genome shotgun (WGS) entry which is preliminary data.</text>
</comment>
<dbReference type="SUPFAM" id="SSF55620">
    <property type="entry name" value="Tetrahydrobiopterin biosynthesis enzymes-like"/>
    <property type="match status" value="2"/>
</dbReference>
<dbReference type="GO" id="GO:0003848">
    <property type="term" value="F:2-amino-4-hydroxy-6-hydroxymethyldihydropteridine diphosphokinase activity"/>
    <property type="evidence" value="ECO:0007669"/>
    <property type="project" value="UniProtKB-EC"/>
</dbReference>
<reference evidence="18 19" key="1">
    <citation type="journal article" date="2015" name="Sci. Rep.">
        <title>Chromosome-level genome map provides insights into diverse defense mechanisms in the medicinal fungus Ganoderma sinense.</title>
        <authorList>
            <person name="Zhu Y."/>
            <person name="Xu J."/>
            <person name="Sun C."/>
            <person name="Zhou S."/>
            <person name="Xu H."/>
            <person name="Nelson D.R."/>
            <person name="Qian J."/>
            <person name="Song J."/>
            <person name="Luo H."/>
            <person name="Xiang L."/>
            <person name="Li Y."/>
            <person name="Xu Z."/>
            <person name="Ji A."/>
            <person name="Wang L."/>
            <person name="Lu S."/>
            <person name="Hayward A."/>
            <person name="Sun W."/>
            <person name="Li X."/>
            <person name="Schwartz D.C."/>
            <person name="Wang Y."/>
            <person name="Chen S."/>
        </authorList>
    </citation>
    <scope>NUCLEOTIDE SEQUENCE [LARGE SCALE GENOMIC DNA]</scope>
    <source>
        <strain evidence="18 19">ZZ0214-1</strain>
    </source>
</reference>
<dbReference type="Pfam" id="PF02152">
    <property type="entry name" value="FolB"/>
    <property type="match status" value="2"/>
</dbReference>
<evidence type="ECO:0000256" key="13">
    <source>
        <dbReference type="ARBA" id="ARBA00022842"/>
    </source>
</evidence>
<dbReference type="CDD" id="cd00739">
    <property type="entry name" value="DHPS"/>
    <property type="match status" value="1"/>
</dbReference>
<dbReference type="InterPro" id="IPR045031">
    <property type="entry name" value="DHP_synth-like"/>
</dbReference>
<evidence type="ECO:0000313" key="19">
    <source>
        <dbReference type="Proteomes" id="UP000230002"/>
    </source>
</evidence>
<comment type="similarity">
    <text evidence="6">In the N-terminal section; belongs to the DHNA family.</text>
</comment>
<keyword evidence="9" id="KW-0479">Metal-binding</keyword>
<dbReference type="UniPathway" id="UPA00077">
    <property type="reaction ID" value="UER00155"/>
</dbReference>
<proteinExistence type="inferred from homology"/>
<evidence type="ECO:0000256" key="3">
    <source>
        <dbReference type="ARBA" id="ARBA00001946"/>
    </source>
</evidence>
<dbReference type="Pfam" id="PF00809">
    <property type="entry name" value="Pterin_bind"/>
    <property type="match status" value="1"/>
</dbReference>
<keyword evidence="13" id="KW-0460">Magnesium</keyword>
<sequence>MGPDVRQTNRSDYVRVNELALNVSFSDGSRWPSAVPTPQPVLVSFSFAHDVRNAAATDDLAHSVNYSTLASGMKAIVESEVFPSLEAFADRVCQVYALQYSEVSRFTARIARTKTLLYGAAFGVEVTKLSRSRAPVEETFFFQDLLGYAIIGIHAHERQRKQRVRVNASITRRPARQQRFNFRTLEQRIFDFIDDSRYLTVEALASNVASTIHSFLKDESAVVSVRISKPSAILDADSAEIEVTRTARDFRVEQSQIASSSSTTPISQTAAQNSPKDSLSTSKSAPPSPATPSLPHRAAIAIGANVGDRFANIECALRLLETSFSDAEQPKGAQRIVVVDTSFMYETAPMYMEDQPQFINCACMVETDLEPRDLLSHLKRVEEIVGRTVTFRNGPRVIDLDIVTYDDLILDTRPENARRNLDNLQGELVVPHPRVSEREFVLRPLADMIPDYVIPRTQKTVKTLLSELAPQHVGGEAMYKVIPFPRYPLPHTENASGSKSPFAAKVPVPRVPPTATYWKYPITPHTSSGKPPARKTYIMATLNATPDSFSDGSVHYALPDALSYVAAAVTSGANIIDIGGYSTRPGAEFVSPEEEFSRVVPVVQAIREDGQTLRRETAQTLISVDTFRWEVAEEAVHAGANCINDVYAFGGVEYPPTERSAAHFAKMRQVVRDLAVPVVLMHSRGPAAENKDYSAYDYAKDADGRGAVLEGVRVELGEKVERAVKGAGGVRRWMIMVDPGIGFSKTVEGNLELLRDAASIIAPAPLHPTANVENENSPPPSRSARNPLEGYPLLVGTSRKSFLGALLQEPDAKGPGSYKGRQTRPDERDFATAAAVSCAVQQGASVVRVHDVLGLGDVVRVASALWS</sequence>
<dbReference type="GO" id="GO:0046872">
    <property type="term" value="F:metal ion binding"/>
    <property type="evidence" value="ECO:0007669"/>
    <property type="project" value="UniProtKB-KW"/>
</dbReference>
<evidence type="ECO:0000256" key="14">
    <source>
        <dbReference type="ARBA" id="ARBA00022909"/>
    </source>
</evidence>
<dbReference type="InterPro" id="IPR035907">
    <property type="entry name" value="Hppk_sf"/>
</dbReference>
<dbReference type="AlphaFoldDB" id="A0A2G8S5E4"/>
<comment type="cofactor">
    <cofactor evidence="3">
        <name>Mg(2+)</name>
        <dbReference type="ChEBI" id="CHEBI:18420"/>
    </cofactor>
</comment>
<feature type="compositionally biased region" description="Polar residues" evidence="16">
    <location>
        <begin position="254"/>
        <end position="277"/>
    </location>
</feature>
<feature type="region of interest" description="Disordered" evidence="16">
    <location>
        <begin position="254"/>
        <end position="296"/>
    </location>
</feature>
<evidence type="ECO:0000313" key="18">
    <source>
        <dbReference type="EMBL" id="PIL28990.1"/>
    </source>
</evidence>
<dbReference type="NCBIfam" id="TIGR01498">
    <property type="entry name" value="folK"/>
    <property type="match status" value="1"/>
</dbReference>
<evidence type="ECO:0000256" key="1">
    <source>
        <dbReference type="ARBA" id="ARBA00000012"/>
    </source>
</evidence>
<dbReference type="InterPro" id="IPR000550">
    <property type="entry name" value="Hppk"/>
</dbReference>
<name>A0A2G8S5E4_9APHY</name>
<dbReference type="STRING" id="1077348.A0A2G8S5E4"/>
<keyword evidence="15" id="KW-0511">Multifunctional enzyme</keyword>
<dbReference type="Gene3D" id="3.30.1130.10">
    <property type="match status" value="2"/>
</dbReference>
<evidence type="ECO:0000256" key="8">
    <source>
        <dbReference type="ARBA" id="ARBA00022679"/>
    </source>
</evidence>
<feature type="region of interest" description="Disordered" evidence="16">
    <location>
        <begin position="766"/>
        <end position="789"/>
    </location>
</feature>
<dbReference type="InterPro" id="IPR000489">
    <property type="entry name" value="Pterin-binding_dom"/>
</dbReference>